<dbReference type="InterPro" id="IPR011990">
    <property type="entry name" value="TPR-like_helical_dom_sf"/>
</dbReference>
<reference evidence="3" key="1">
    <citation type="journal article" date="2019" name="Int. J. Syst. Evol. Microbiol.">
        <title>The Global Catalogue of Microorganisms (GCM) 10K type strain sequencing project: providing services to taxonomists for standard genome sequencing and annotation.</title>
        <authorList>
            <consortium name="The Broad Institute Genomics Platform"/>
            <consortium name="The Broad Institute Genome Sequencing Center for Infectious Disease"/>
            <person name="Wu L."/>
            <person name="Ma J."/>
        </authorList>
    </citation>
    <scope>NUCLEOTIDE SEQUENCE [LARGE SCALE GENOMIC DNA]</scope>
    <source>
        <strain evidence="3">JCM 9371</strain>
    </source>
</reference>
<evidence type="ECO:0000256" key="1">
    <source>
        <dbReference type="SAM" id="MobiDB-lite"/>
    </source>
</evidence>
<proteinExistence type="predicted"/>
<accession>A0ABW2XCG7</accession>
<evidence type="ECO:0008006" key="4">
    <source>
        <dbReference type="Google" id="ProtNLM"/>
    </source>
</evidence>
<comment type="caution">
    <text evidence="2">The sequence shown here is derived from an EMBL/GenBank/DDBJ whole genome shotgun (WGS) entry which is preliminary data.</text>
</comment>
<name>A0ABW2XCG7_9ACTN</name>
<dbReference type="SUPFAM" id="SSF48452">
    <property type="entry name" value="TPR-like"/>
    <property type="match status" value="1"/>
</dbReference>
<feature type="region of interest" description="Disordered" evidence="1">
    <location>
        <begin position="355"/>
        <end position="377"/>
    </location>
</feature>
<dbReference type="EMBL" id="JBHTGP010000003">
    <property type="protein sequence ID" value="MFD0684167.1"/>
    <property type="molecule type" value="Genomic_DNA"/>
</dbReference>
<evidence type="ECO:0000313" key="3">
    <source>
        <dbReference type="Proteomes" id="UP001597063"/>
    </source>
</evidence>
<protein>
    <recommendedName>
        <fullName evidence="4">Transcriptional regulator</fullName>
    </recommendedName>
</protein>
<organism evidence="2 3">
    <name type="scientific">Actinomadura fibrosa</name>
    <dbReference type="NCBI Taxonomy" id="111802"/>
    <lineage>
        <taxon>Bacteria</taxon>
        <taxon>Bacillati</taxon>
        <taxon>Actinomycetota</taxon>
        <taxon>Actinomycetes</taxon>
        <taxon>Streptosporangiales</taxon>
        <taxon>Thermomonosporaceae</taxon>
        <taxon>Actinomadura</taxon>
    </lineage>
</organism>
<evidence type="ECO:0000313" key="2">
    <source>
        <dbReference type="EMBL" id="MFD0684167.1"/>
    </source>
</evidence>
<keyword evidence="3" id="KW-1185">Reference proteome</keyword>
<dbReference type="Proteomes" id="UP001597063">
    <property type="component" value="Unassembled WGS sequence"/>
</dbReference>
<sequence length="377" mass="41145">MPRRRDLERTIRGHEAGEHAVGPRYRSLYARAFDMAEDELFGTGRPPIADGTDDEFEALELARRAAASDVGGETLVTLEGVVDELASAYPRSAPDELLVRTRRQLGYVCRLMDARMTLSERRRLVAVGGWLSLLAATCDIDLGRRPEAAARLRTAAQLAEHAEHPEILAWTLETHAWQALTDGRYQRAVTLAQGAQQAAPKRGSAFIQATAQEGRAWARLGTGRETRDALGRVESLVAPLATPERPEHHYRYDPAKSDAYTATTLSWLGDPAAESYARGTLRRLEGTARPRRVLAARLDLALALLAAGQPEEAMDTTMQVVASGRLVPSNHWRAAEIIIALEALGLPEARPLREASRTTYADQRSAGPPRGGAAGVR</sequence>
<dbReference type="RefSeq" id="WP_131756258.1">
    <property type="nucleotide sequence ID" value="NZ_CAACUY010000014.1"/>
</dbReference>
<gene>
    <name evidence="2" type="ORF">ACFQZM_06650</name>
</gene>